<feature type="region of interest" description="Disordered" evidence="1">
    <location>
        <begin position="1"/>
        <end position="24"/>
    </location>
</feature>
<dbReference type="EMBL" id="JAEPQZ010000004">
    <property type="protein sequence ID" value="KAG2182075.1"/>
    <property type="molecule type" value="Genomic_DNA"/>
</dbReference>
<name>A0A8H7UGE0_MORIS</name>
<dbReference type="Proteomes" id="UP000654370">
    <property type="component" value="Unassembled WGS sequence"/>
</dbReference>
<sequence>MFSSRKSVIGRPPTAAMATSLSAASPRQIATKTYNLACKKLDRDEKKSKPNYNIRERLLLYRTMVHAEEVLQKRTRRTIRRVMDAEEDEESFTLGSTAPPTLLGTPAKLIWSTIDDEGVDPDQKLSEERLHETPVVPFNERRRTVPASVKPERPRESKPPLPITIREQANRPLYRRDCNASTRTSLMPDTEPKAPVFAQ</sequence>
<evidence type="ECO:0000256" key="1">
    <source>
        <dbReference type="SAM" id="MobiDB-lite"/>
    </source>
</evidence>
<organism evidence="2 3">
    <name type="scientific">Mortierella isabellina</name>
    <name type="common">Filamentous fungus</name>
    <name type="synonym">Umbelopsis isabellina</name>
    <dbReference type="NCBI Taxonomy" id="91625"/>
    <lineage>
        <taxon>Eukaryota</taxon>
        <taxon>Fungi</taxon>
        <taxon>Fungi incertae sedis</taxon>
        <taxon>Mucoromycota</taxon>
        <taxon>Mucoromycotina</taxon>
        <taxon>Umbelopsidomycetes</taxon>
        <taxon>Umbelopsidales</taxon>
        <taxon>Umbelopsidaceae</taxon>
        <taxon>Umbelopsis</taxon>
    </lineage>
</organism>
<keyword evidence="3" id="KW-1185">Reference proteome</keyword>
<evidence type="ECO:0000313" key="2">
    <source>
        <dbReference type="EMBL" id="KAG2182075.1"/>
    </source>
</evidence>
<dbReference type="AlphaFoldDB" id="A0A8H7UGE0"/>
<comment type="caution">
    <text evidence="2">The sequence shown here is derived from an EMBL/GenBank/DDBJ whole genome shotgun (WGS) entry which is preliminary data.</text>
</comment>
<accession>A0A8H7UGE0</accession>
<evidence type="ECO:0000313" key="3">
    <source>
        <dbReference type="Proteomes" id="UP000654370"/>
    </source>
</evidence>
<gene>
    <name evidence="2" type="ORF">INT43_007002</name>
</gene>
<feature type="region of interest" description="Disordered" evidence="1">
    <location>
        <begin position="143"/>
        <end position="199"/>
    </location>
</feature>
<proteinExistence type="predicted"/>
<reference evidence="2" key="1">
    <citation type="submission" date="2020-12" db="EMBL/GenBank/DDBJ databases">
        <title>Metabolic potential, ecology and presence of endohyphal bacteria is reflected in genomic diversity of Mucoromycotina.</title>
        <authorList>
            <person name="Muszewska A."/>
            <person name="Okrasinska A."/>
            <person name="Steczkiewicz K."/>
            <person name="Drgas O."/>
            <person name="Orlowska M."/>
            <person name="Perlinska-Lenart U."/>
            <person name="Aleksandrzak-Piekarczyk T."/>
            <person name="Szatraj K."/>
            <person name="Zielenkiewicz U."/>
            <person name="Pilsyk S."/>
            <person name="Malc E."/>
            <person name="Mieczkowski P."/>
            <person name="Kruszewska J.S."/>
            <person name="Biernat P."/>
            <person name="Pawlowska J."/>
        </authorList>
    </citation>
    <scope>NUCLEOTIDE SEQUENCE</scope>
    <source>
        <strain evidence="2">WA0000067209</strain>
    </source>
</reference>
<feature type="compositionally biased region" description="Low complexity" evidence="1">
    <location>
        <begin position="12"/>
        <end position="24"/>
    </location>
</feature>
<dbReference type="OrthoDB" id="2284111at2759"/>
<protein>
    <submittedName>
        <fullName evidence="2">Uncharacterized protein</fullName>
    </submittedName>
</protein>